<sequence length="248" mass="25277">MSGRSVVVRGRGSTSDAVVDALADRDDVSVTRVDAGESGRGADVGDADLVFAAGEAALLGLASSPTDRPVVPVETGAGRYDLSAADVTAVVDAVEAGAFETVRHPILGVSVAGERAGTAVTDVTLMTSAPARISEYGIESPDGWAERVRSDGVVVASPLGSAGYARAVGGPLLAPGTGLVTAPVSPYAMHADTWVVRPPVTLAVERDEAEVTLRLDDAVVESVPSNAPVEVRIARDLSLVRPQTVGDR</sequence>
<dbReference type="InterPro" id="IPR016064">
    <property type="entry name" value="NAD/diacylglycerol_kinase_sf"/>
</dbReference>
<evidence type="ECO:0000313" key="1">
    <source>
        <dbReference type="EMBL" id="MFD1684569.1"/>
    </source>
</evidence>
<keyword evidence="1" id="KW-0808">Transferase</keyword>
<protein>
    <submittedName>
        <fullName evidence="1">NAD(+)/NADH kinase</fullName>
    </submittedName>
</protein>
<organism evidence="1 2">
    <name type="scientific">Halobellus litoreus</name>
    <dbReference type="NCBI Taxonomy" id="755310"/>
    <lineage>
        <taxon>Archaea</taxon>
        <taxon>Methanobacteriati</taxon>
        <taxon>Methanobacteriota</taxon>
        <taxon>Stenosarchaea group</taxon>
        <taxon>Halobacteria</taxon>
        <taxon>Halobacteriales</taxon>
        <taxon>Haloferacaceae</taxon>
        <taxon>Halobellus</taxon>
    </lineage>
</organism>
<name>A0ABD6DRS9_9EURY</name>
<dbReference type="Gene3D" id="2.60.200.30">
    <property type="entry name" value="Probable inorganic polyphosphate/atp-NAD kinase, domain 2"/>
    <property type="match status" value="1"/>
</dbReference>
<dbReference type="Gene3D" id="3.40.50.10330">
    <property type="entry name" value="Probable inorganic polyphosphate/atp-NAD kinase, domain 1"/>
    <property type="match status" value="1"/>
</dbReference>
<reference evidence="1 2" key="1">
    <citation type="journal article" date="2019" name="Int. J. Syst. Evol. Microbiol.">
        <title>The Global Catalogue of Microorganisms (GCM) 10K type strain sequencing project: providing services to taxonomists for standard genome sequencing and annotation.</title>
        <authorList>
            <consortium name="The Broad Institute Genomics Platform"/>
            <consortium name="The Broad Institute Genome Sequencing Center for Infectious Disease"/>
            <person name="Wu L."/>
            <person name="Ma J."/>
        </authorList>
    </citation>
    <scope>NUCLEOTIDE SEQUENCE [LARGE SCALE GENOMIC DNA]</scope>
    <source>
        <strain evidence="1 2">CGMCC 1.10387</strain>
    </source>
</reference>
<evidence type="ECO:0000313" key="2">
    <source>
        <dbReference type="Proteomes" id="UP001597092"/>
    </source>
</evidence>
<dbReference type="AlphaFoldDB" id="A0ABD6DRS9"/>
<comment type="caution">
    <text evidence="1">The sequence shown here is derived from an EMBL/GenBank/DDBJ whole genome shotgun (WGS) entry which is preliminary data.</text>
</comment>
<dbReference type="EMBL" id="JBHUDP010000001">
    <property type="protein sequence ID" value="MFD1684569.1"/>
    <property type="molecule type" value="Genomic_DNA"/>
</dbReference>
<keyword evidence="2" id="KW-1185">Reference proteome</keyword>
<dbReference type="Pfam" id="PF20143">
    <property type="entry name" value="NAD_kinase_C"/>
    <property type="match status" value="1"/>
</dbReference>
<dbReference type="InterPro" id="IPR017437">
    <property type="entry name" value="ATP-NAD_kinase_PpnK-typ_C"/>
</dbReference>
<dbReference type="RefSeq" id="WP_256307950.1">
    <property type="nucleotide sequence ID" value="NZ_JANHAW010000002.1"/>
</dbReference>
<proteinExistence type="predicted"/>
<dbReference type="SUPFAM" id="SSF111331">
    <property type="entry name" value="NAD kinase/diacylglycerol kinase-like"/>
    <property type="match status" value="1"/>
</dbReference>
<dbReference type="GO" id="GO:0016301">
    <property type="term" value="F:kinase activity"/>
    <property type="evidence" value="ECO:0007669"/>
    <property type="project" value="UniProtKB-KW"/>
</dbReference>
<accession>A0ABD6DRS9</accession>
<keyword evidence="1" id="KW-0418">Kinase</keyword>
<dbReference type="InterPro" id="IPR017438">
    <property type="entry name" value="ATP-NAD_kinase_N"/>
</dbReference>
<dbReference type="Proteomes" id="UP001597092">
    <property type="component" value="Unassembled WGS sequence"/>
</dbReference>
<gene>
    <name evidence="1" type="ORF">ACFSAS_02975</name>
</gene>